<dbReference type="NCBIfam" id="TIGR00756">
    <property type="entry name" value="PPR"/>
    <property type="match status" value="1"/>
</dbReference>
<dbReference type="AlphaFoldDB" id="A0A843TUY1"/>
<dbReference type="Pfam" id="PF13456">
    <property type="entry name" value="RVT_3"/>
    <property type="match status" value="1"/>
</dbReference>
<dbReference type="InterPro" id="IPR011990">
    <property type="entry name" value="TPR-like_helical_dom_sf"/>
</dbReference>
<name>A0A843TUY1_COLES</name>
<organism evidence="5 6">
    <name type="scientific">Colocasia esculenta</name>
    <name type="common">Wild taro</name>
    <name type="synonym">Arum esculentum</name>
    <dbReference type="NCBI Taxonomy" id="4460"/>
    <lineage>
        <taxon>Eukaryota</taxon>
        <taxon>Viridiplantae</taxon>
        <taxon>Streptophyta</taxon>
        <taxon>Embryophyta</taxon>
        <taxon>Tracheophyta</taxon>
        <taxon>Spermatophyta</taxon>
        <taxon>Magnoliopsida</taxon>
        <taxon>Liliopsida</taxon>
        <taxon>Araceae</taxon>
        <taxon>Aroideae</taxon>
        <taxon>Colocasieae</taxon>
        <taxon>Colocasia</taxon>
    </lineage>
</organism>
<sequence length="612" mass="66120">MSAVLLQVPQLHLHEYCLGQGRRRGAGEKVEKNLDSVVAEENSEVGSSGSPRVEHRKIMEMIQSCSSERECLCEIFKILDFRLEKQIHASVTKGNWNNLIVDSALLYLYAQCGDLPAAFRMFNGIPVWDVKDLKLGKQLHAAEIVERVFKEDVFVGSSLVAMYAKCGEVLDARPVFDLMPRRNTVTRTSMIAGYAQNDLGAEAVELFRKMKSRHIFANKLTVVSVLSACGLIRSLLLGNPGISGGGDCVKNFEGDILLAFAFHYGFGNSLQAEVRALHDGLKLAEENGIQIFMIYSDSAILVEVLREKDGTSLINAAKGAPVSAIGGEAPAMRQVSCSPEAHAGVTCGIEVVCLSEDLSELLRRQQDACHVLDGPHPGFRLLSDVATSWLSRYQKKATPNLSRSGSYRLAITFPFALMFPCVQVDTPRLASEGDTLFVTFLVATGAVWRSVLGCDIVVITFSFPSSFLIFGLCEGGLCLSWTPRPRAPVERVLQAAGVLEFQILVVEGKTVVEGDIESFAELSWLGCHVAVPGMGSQLGQAAVIVVSGVICGGSLASLFWGGWRYVGADCLLPWKDTTVVAESCLVPLALYGLALGCGALCYRSDALSGPLA</sequence>
<dbReference type="Pfam" id="PF13041">
    <property type="entry name" value="PPR_2"/>
    <property type="match status" value="1"/>
</dbReference>
<protein>
    <recommendedName>
        <fullName evidence="4">RNase H type-1 domain-containing protein</fullName>
    </recommendedName>
</protein>
<dbReference type="GO" id="GO:0009451">
    <property type="term" value="P:RNA modification"/>
    <property type="evidence" value="ECO:0007669"/>
    <property type="project" value="InterPro"/>
</dbReference>
<accession>A0A843TUY1</accession>
<dbReference type="Proteomes" id="UP000652761">
    <property type="component" value="Unassembled WGS sequence"/>
</dbReference>
<dbReference type="Gene3D" id="1.25.40.10">
    <property type="entry name" value="Tetratricopeptide repeat domain"/>
    <property type="match status" value="1"/>
</dbReference>
<dbReference type="InterPro" id="IPR046960">
    <property type="entry name" value="PPR_At4g14850-like_plant"/>
</dbReference>
<reference evidence="5" key="1">
    <citation type="submission" date="2017-07" db="EMBL/GenBank/DDBJ databases">
        <title>Taro Niue Genome Assembly and Annotation.</title>
        <authorList>
            <person name="Atibalentja N."/>
            <person name="Keating K."/>
            <person name="Fields C.J."/>
        </authorList>
    </citation>
    <scope>NUCLEOTIDE SEQUENCE</scope>
    <source>
        <strain evidence="5">Niue_2</strain>
        <tissue evidence="5">Leaf</tissue>
    </source>
</reference>
<gene>
    <name evidence="5" type="ORF">Taro_005658</name>
</gene>
<dbReference type="SUPFAM" id="SSF53098">
    <property type="entry name" value="Ribonuclease H-like"/>
    <property type="match status" value="1"/>
</dbReference>
<dbReference type="InterPro" id="IPR012337">
    <property type="entry name" value="RNaseH-like_sf"/>
</dbReference>
<feature type="transmembrane region" description="Helical" evidence="3">
    <location>
        <begin position="457"/>
        <end position="481"/>
    </location>
</feature>
<dbReference type="OrthoDB" id="185373at2759"/>
<keyword evidence="1" id="KW-0677">Repeat</keyword>
<evidence type="ECO:0000259" key="4">
    <source>
        <dbReference type="Pfam" id="PF13456"/>
    </source>
</evidence>
<keyword evidence="3" id="KW-1133">Transmembrane helix</keyword>
<dbReference type="InterPro" id="IPR002885">
    <property type="entry name" value="PPR_rpt"/>
</dbReference>
<evidence type="ECO:0000256" key="3">
    <source>
        <dbReference type="SAM" id="Phobius"/>
    </source>
</evidence>
<comment type="caution">
    <text evidence="5">The sequence shown here is derived from an EMBL/GenBank/DDBJ whole genome shotgun (WGS) entry which is preliminary data.</text>
</comment>
<dbReference type="Gene3D" id="3.30.420.10">
    <property type="entry name" value="Ribonuclease H-like superfamily/Ribonuclease H"/>
    <property type="match status" value="1"/>
</dbReference>
<evidence type="ECO:0000256" key="1">
    <source>
        <dbReference type="ARBA" id="ARBA00022737"/>
    </source>
</evidence>
<evidence type="ECO:0000313" key="5">
    <source>
        <dbReference type="EMBL" id="MQL73300.1"/>
    </source>
</evidence>
<dbReference type="InterPro" id="IPR002156">
    <property type="entry name" value="RNaseH_domain"/>
</dbReference>
<feature type="transmembrane region" description="Helical" evidence="3">
    <location>
        <begin position="541"/>
        <end position="560"/>
    </location>
</feature>
<keyword evidence="6" id="KW-1185">Reference proteome</keyword>
<proteinExistence type="predicted"/>
<feature type="transmembrane region" description="Helical" evidence="3">
    <location>
        <begin position="580"/>
        <end position="602"/>
    </location>
</feature>
<keyword evidence="3" id="KW-0812">Transmembrane</keyword>
<dbReference type="CDD" id="cd06222">
    <property type="entry name" value="RNase_H_like"/>
    <property type="match status" value="1"/>
</dbReference>
<dbReference type="PANTHER" id="PTHR47926">
    <property type="entry name" value="PENTATRICOPEPTIDE REPEAT-CONTAINING PROTEIN"/>
    <property type="match status" value="1"/>
</dbReference>
<feature type="domain" description="RNase H type-1" evidence="4">
    <location>
        <begin position="240"/>
        <end position="309"/>
    </location>
</feature>
<evidence type="ECO:0000256" key="2">
    <source>
        <dbReference type="PROSITE-ProRule" id="PRU00708"/>
    </source>
</evidence>
<feature type="repeat" description="PPR" evidence="2">
    <location>
        <begin position="183"/>
        <end position="217"/>
    </location>
</feature>
<dbReference type="InterPro" id="IPR044730">
    <property type="entry name" value="RNase_H-like_dom_plant"/>
</dbReference>
<dbReference type="PROSITE" id="PS51375">
    <property type="entry name" value="PPR"/>
    <property type="match status" value="1"/>
</dbReference>
<dbReference type="FunFam" id="1.25.40.10:FF:000031">
    <property type="entry name" value="Pentatricopeptide repeat-containing protein mitochondrial"/>
    <property type="match status" value="1"/>
</dbReference>
<dbReference type="GO" id="GO:0003723">
    <property type="term" value="F:RNA binding"/>
    <property type="evidence" value="ECO:0007669"/>
    <property type="project" value="InterPro"/>
</dbReference>
<dbReference type="InterPro" id="IPR036397">
    <property type="entry name" value="RNaseH_sf"/>
</dbReference>
<dbReference type="GO" id="GO:0004523">
    <property type="term" value="F:RNA-DNA hybrid ribonuclease activity"/>
    <property type="evidence" value="ECO:0007669"/>
    <property type="project" value="InterPro"/>
</dbReference>
<evidence type="ECO:0000313" key="6">
    <source>
        <dbReference type="Proteomes" id="UP000652761"/>
    </source>
</evidence>
<dbReference type="EMBL" id="NMUH01000161">
    <property type="protein sequence ID" value="MQL73300.1"/>
    <property type="molecule type" value="Genomic_DNA"/>
</dbReference>
<keyword evidence="3" id="KW-0472">Membrane</keyword>